<dbReference type="EnsemblMetazoa" id="G33822.1">
    <property type="protein sequence ID" value="G33822.1:cds"/>
    <property type="gene ID" value="G33822"/>
</dbReference>
<dbReference type="InterPro" id="IPR011604">
    <property type="entry name" value="PDDEXK-like_dom_sf"/>
</dbReference>
<dbReference type="InterPro" id="IPR019080">
    <property type="entry name" value="YqaJ_viral_recombinase"/>
</dbReference>
<dbReference type="Gene3D" id="3.90.320.10">
    <property type="match status" value="1"/>
</dbReference>
<dbReference type="Pfam" id="PF02037">
    <property type="entry name" value="SAP"/>
    <property type="match status" value="1"/>
</dbReference>
<dbReference type="PANTHER" id="PTHR47526:SF3">
    <property type="entry name" value="PHD-TYPE DOMAIN-CONTAINING PROTEIN"/>
    <property type="match status" value="1"/>
</dbReference>
<dbReference type="GO" id="GO:0006281">
    <property type="term" value="P:DNA repair"/>
    <property type="evidence" value="ECO:0007669"/>
    <property type="project" value="UniProtKB-ARBA"/>
</dbReference>
<reference evidence="2" key="1">
    <citation type="submission" date="2022-08" db="UniProtKB">
        <authorList>
            <consortium name="EnsemblMetazoa"/>
        </authorList>
    </citation>
    <scope>IDENTIFICATION</scope>
    <source>
        <strain evidence="2">05x7-T-G4-1.051#20</strain>
    </source>
</reference>
<dbReference type="AlphaFoldDB" id="A0A8W8MG68"/>
<dbReference type="InterPro" id="IPR003034">
    <property type="entry name" value="SAP_dom"/>
</dbReference>
<dbReference type="CDD" id="cd22343">
    <property type="entry name" value="PDDEXK_lambda_exonuclease-like"/>
    <property type="match status" value="1"/>
</dbReference>
<name>A0A8W8MG68_MAGGI</name>
<dbReference type="InterPro" id="IPR036361">
    <property type="entry name" value="SAP_dom_sf"/>
</dbReference>
<accession>A0A8W8MG68</accession>
<evidence type="ECO:0000313" key="3">
    <source>
        <dbReference type="Proteomes" id="UP000005408"/>
    </source>
</evidence>
<evidence type="ECO:0000313" key="2">
    <source>
        <dbReference type="EnsemblMetazoa" id="G33822.1:cds"/>
    </source>
</evidence>
<dbReference type="PROSITE" id="PS50800">
    <property type="entry name" value="SAP"/>
    <property type="match status" value="1"/>
</dbReference>
<dbReference type="Proteomes" id="UP000005408">
    <property type="component" value="Unassembled WGS sequence"/>
</dbReference>
<evidence type="ECO:0000259" key="1">
    <source>
        <dbReference type="PROSITE" id="PS50800"/>
    </source>
</evidence>
<organism evidence="2 3">
    <name type="scientific">Magallana gigas</name>
    <name type="common">Pacific oyster</name>
    <name type="synonym">Crassostrea gigas</name>
    <dbReference type="NCBI Taxonomy" id="29159"/>
    <lineage>
        <taxon>Eukaryota</taxon>
        <taxon>Metazoa</taxon>
        <taxon>Spiralia</taxon>
        <taxon>Lophotrochozoa</taxon>
        <taxon>Mollusca</taxon>
        <taxon>Bivalvia</taxon>
        <taxon>Autobranchia</taxon>
        <taxon>Pteriomorphia</taxon>
        <taxon>Ostreida</taxon>
        <taxon>Ostreoidea</taxon>
        <taxon>Ostreidae</taxon>
        <taxon>Magallana</taxon>
    </lineage>
</organism>
<protein>
    <recommendedName>
        <fullName evidence="1">SAP domain-containing protein</fullName>
    </recommendedName>
</protein>
<dbReference type="SUPFAM" id="SSF52980">
    <property type="entry name" value="Restriction endonuclease-like"/>
    <property type="match status" value="1"/>
</dbReference>
<dbReference type="PANTHER" id="PTHR47526">
    <property type="entry name" value="ATP-DEPENDENT DNA HELICASE"/>
    <property type="match status" value="1"/>
</dbReference>
<sequence>MRADNFRTNIDAYSMASNGVLTEEDVPGAKFIHPSIEEHTNLQLKRWLKCRGLTTSGKRKDLIERCENAVKACAEIDPKIDEGKWYEIKKEPTKPSNQVPYIPISGWHSFPSKALPKHFNYGNIYHYLVESVTCFDSIELCSDTDSGTETGQSSHDVHTKNSGTIKEGTCTRSASGLGRCAHVAALLFALEDFVSEFGYDLPTCTEKLCSWNKGRKKNKTPSTVHSKEYSSMKKELKKKRASGTDIITSDPRPSNQRFTKISKDEKNSFVSDLRHIGEDSGWTTLLDYEYDNFSLDDYGVDILKQQCKQFQENLKTACEEKSHPFMADGTLDQSESEMWMFHRQCRITASYCKDVVCLKKGHTGLVKRILWTSSPLTPAILYGRENESKAFEQYMNENPNFNVEKTGLWLNPANPQLGCSPDGLIKDTQSGLEGLIEIKCPYVLKHCDPNDVNNCKNALTKKELNNFFCTIENDILEKHIFKVGVISQRVLST</sequence>
<dbReference type="Pfam" id="PF09588">
    <property type="entry name" value="YqaJ"/>
    <property type="match status" value="1"/>
</dbReference>
<proteinExistence type="predicted"/>
<keyword evidence="3" id="KW-1185">Reference proteome</keyword>
<dbReference type="SUPFAM" id="SSF68906">
    <property type="entry name" value="SAP domain"/>
    <property type="match status" value="1"/>
</dbReference>
<feature type="domain" description="SAP" evidence="1">
    <location>
        <begin position="36"/>
        <end position="70"/>
    </location>
</feature>
<dbReference type="InterPro" id="IPR011335">
    <property type="entry name" value="Restrct_endonuc-II-like"/>
</dbReference>